<reference evidence="2 3" key="1">
    <citation type="submission" date="2023-05" db="EMBL/GenBank/DDBJ databases">
        <title>B98-5 Cell Line De Novo Hybrid Assembly: An Optical Mapping Approach.</title>
        <authorList>
            <person name="Kananen K."/>
            <person name="Auerbach J.A."/>
            <person name="Kautto E."/>
            <person name="Blachly J.S."/>
        </authorList>
    </citation>
    <scope>NUCLEOTIDE SEQUENCE [LARGE SCALE GENOMIC DNA]</scope>
    <source>
        <strain evidence="2">B95-8</strain>
        <tissue evidence="2">Cell line</tissue>
    </source>
</reference>
<protein>
    <submittedName>
        <fullName evidence="2">Uncharacterized protein</fullName>
    </submittedName>
</protein>
<name>A0ABQ9V9P5_SAGOE</name>
<evidence type="ECO:0000313" key="2">
    <source>
        <dbReference type="EMBL" id="KAK2105795.1"/>
    </source>
</evidence>
<accession>A0ABQ9V9P5</accession>
<feature type="region of interest" description="Disordered" evidence="1">
    <location>
        <begin position="1"/>
        <end position="21"/>
    </location>
</feature>
<proteinExistence type="predicted"/>
<feature type="compositionally biased region" description="Low complexity" evidence="1">
    <location>
        <begin position="1"/>
        <end position="13"/>
    </location>
</feature>
<keyword evidence="3" id="KW-1185">Reference proteome</keyword>
<dbReference type="Proteomes" id="UP001266305">
    <property type="component" value="Unassembled WGS sequence"/>
</dbReference>
<organism evidence="2 3">
    <name type="scientific">Saguinus oedipus</name>
    <name type="common">Cotton-top tamarin</name>
    <name type="synonym">Oedipomidas oedipus</name>
    <dbReference type="NCBI Taxonomy" id="9490"/>
    <lineage>
        <taxon>Eukaryota</taxon>
        <taxon>Metazoa</taxon>
        <taxon>Chordata</taxon>
        <taxon>Craniata</taxon>
        <taxon>Vertebrata</taxon>
        <taxon>Euteleostomi</taxon>
        <taxon>Mammalia</taxon>
        <taxon>Eutheria</taxon>
        <taxon>Euarchontoglires</taxon>
        <taxon>Primates</taxon>
        <taxon>Haplorrhini</taxon>
        <taxon>Platyrrhini</taxon>
        <taxon>Cebidae</taxon>
        <taxon>Callitrichinae</taxon>
        <taxon>Saguinus</taxon>
    </lineage>
</organism>
<dbReference type="EMBL" id="JASSZA010000007">
    <property type="protein sequence ID" value="KAK2105795.1"/>
    <property type="molecule type" value="Genomic_DNA"/>
</dbReference>
<gene>
    <name evidence="2" type="ORF">P7K49_015309</name>
</gene>
<comment type="caution">
    <text evidence="2">The sequence shown here is derived from an EMBL/GenBank/DDBJ whole genome shotgun (WGS) entry which is preliminary data.</text>
</comment>
<sequence length="96" mass="10232">MLARPARAAAGPGTELTGYWGASERVDRSAWGEEERERMDSEAGSWVIGLGRSHPHGDKQGGDWRRSGLRVLLLASRTVQPGGGGASATTDAIRPY</sequence>
<evidence type="ECO:0000313" key="3">
    <source>
        <dbReference type="Proteomes" id="UP001266305"/>
    </source>
</evidence>
<evidence type="ECO:0000256" key="1">
    <source>
        <dbReference type="SAM" id="MobiDB-lite"/>
    </source>
</evidence>